<reference evidence="2 3" key="1">
    <citation type="submission" date="2019-02" db="EMBL/GenBank/DDBJ databases">
        <title>Deep-cultivation of Planctomycetes and their phenomic and genomic characterization uncovers novel biology.</title>
        <authorList>
            <person name="Wiegand S."/>
            <person name="Jogler M."/>
            <person name="Boedeker C."/>
            <person name="Pinto D."/>
            <person name="Vollmers J."/>
            <person name="Rivas-Marin E."/>
            <person name="Kohn T."/>
            <person name="Peeters S.H."/>
            <person name="Heuer A."/>
            <person name="Rast P."/>
            <person name="Oberbeckmann S."/>
            <person name="Bunk B."/>
            <person name="Jeske O."/>
            <person name="Meyerdierks A."/>
            <person name="Storesund J.E."/>
            <person name="Kallscheuer N."/>
            <person name="Luecker S."/>
            <person name="Lage O.M."/>
            <person name="Pohl T."/>
            <person name="Merkel B.J."/>
            <person name="Hornburger P."/>
            <person name="Mueller R.-W."/>
            <person name="Bruemmer F."/>
            <person name="Labrenz M."/>
            <person name="Spormann A.M."/>
            <person name="Op Den Camp H."/>
            <person name="Overmann J."/>
            <person name="Amann R."/>
            <person name="Jetten M.S.M."/>
            <person name="Mascher T."/>
            <person name="Medema M.H."/>
            <person name="Devos D.P."/>
            <person name="Kaster A.-K."/>
            <person name="Ovreas L."/>
            <person name="Rohde M."/>
            <person name="Galperin M.Y."/>
            <person name="Jogler C."/>
        </authorList>
    </citation>
    <scope>NUCLEOTIDE SEQUENCE [LARGE SCALE GENOMIC DNA]</scope>
    <source>
        <strain evidence="2 3">Pla111</strain>
    </source>
</reference>
<dbReference type="Gene3D" id="3.40.30.10">
    <property type="entry name" value="Glutaredoxin"/>
    <property type="match status" value="1"/>
</dbReference>
<comment type="caution">
    <text evidence="2">The sequence shown here is derived from an EMBL/GenBank/DDBJ whole genome shotgun (WGS) entry which is preliminary data.</text>
</comment>
<evidence type="ECO:0008006" key="4">
    <source>
        <dbReference type="Google" id="ProtNLM"/>
    </source>
</evidence>
<dbReference type="RefSeq" id="WP_146572455.1">
    <property type="nucleotide sequence ID" value="NZ_SJPH01000002.1"/>
</dbReference>
<dbReference type="AlphaFoldDB" id="A0A5C5WC65"/>
<dbReference type="SUPFAM" id="SSF52833">
    <property type="entry name" value="Thioredoxin-like"/>
    <property type="match status" value="1"/>
</dbReference>
<dbReference type="OrthoDB" id="269677at2"/>
<keyword evidence="3" id="KW-1185">Reference proteome</keyword>
<evidence type="ECO:0000313" key="3">
    <source>
        <dbReference type="Proteomes" id="UP000318995"/>
    </source>
</evidence>
<feature type="signal peptide" evidence="1">
    <location>
        <begin position="1"/>
        <end position="19"/>
    </location>
</feature>
<proteinExistence type="predicted"/>
<accession>A0A5C5WC65</accession>
<dbReference type="InterPro" id="IPR036249">
    <property type="entry name" value="Thioredoxin-like_sf"/>
</dbReference>
<dbReference type="Proteomes" id="UP000318995">
    <property type="component" value="Unassembled WGS sequence"/>
</dbReference>
<gene>
    <name evidence="2" type="ORF">Pla111_12980</name>
</gene>
<evidence type="ECO:0000256" key="1">
    <source>
        <dbReference type="SAM" id="SignalP"/>
    </source>
</evidence>
<name>A0A5C5WC65_9BACT</name>
<feature type="chain" id="PRO_5022950163" description="Thioredoxin domain-containing protein" evidence="1">
    <location>
        <begin position="20"/>
        <end position="193"/>
    </location>
</feature>
<organism evidence="2 3">
    <name type="scientific">Botrimarina hoheduenensis</name>
    <dbReference type="NCBI Taxonomy" id="2528000"/>
    <lineage>
        <taxon>Bacteria</taxon>
        <taxon>Pseudomonadati</taxon>
        <taxon>Planctomycetota</taxon>
        <taxon>Planctomycetia</taxon>
        <taxon>Pirellulales</taxon>
        <taxon>Lacipirellulaceae</taxon>
        <taxon>Botrimarina</taxon>
    </lineage>
</organism>
<keyword evidence="1" id="KW-0732">Signal</keyword>
<protein>
    <recommendedName>
        <fullName evidence="4">Thioredoxin domain-containing protein</fullName>
    </recommendedName>
</protein>
<sequence precursor="true">MLLSQLTIALIAALPNAGATTGWQADYGVALAETREAAKPLVVVIDRPGVEGESLDAELLSPASGAFPLDSFELCHVDASTAYGKQVAQVFHVTSFPHVAIIDKTGSVILKRMSGTISRDTWALALREHQDGQRAGVGRYTVAKPVVTASGSGETGVTTPAYSAPTQFSPSTGGFVMPTTPSPQPYCPSCQLR</sequence>
<dbReference type="EMBL" id="SJPH01000002">
    <property type="protein sequence ID" value="TWT47679.1"/>
    <property type="molecule type" value="Genomic_DNA"/>
</dbReference>
<evidence type="ECO:0000313" key="2">
    <source>
        <dbReference type="EMBL" id="TWT47679.1"/>
    </source>
</evidence>